<evidence type="ECO:0000259" key="3">
    <source>
        <dbReference type="Pfam" id="PF13590"/>
    </source>
</evidence>
<evidence type="ECO:0000313" key="4">
    <source>
        <dbReference type="EMBL" id="KMM83417.1"/>
    </source>
</evidence>
<protein>
    <submittedName>
        <fullName evidence="4">Lipoprotein</fullName>
    </submittedName>
</protein>
<comment type="caution">
    <text evidence="4">The sequence shown here is derived from an EMBL/GenBank/DDBJ whole genome shotgun (WGS) entry which is preliminary data.</text>
</comment>
<reference evidence="5 7" key="2">
    <citation type="submission" date="2016-10" db="EMBL/GenBank/DDBJ databases">
        <authorList>
            <person name="Varghese N."/>
            <person name="Submissions S."/>
        </authorList>
    </citation>
    <scope>NUCLEOTIDE SEQUENCE [LARGE SCALE GENOMIC DNA]</scope>
    <source>
        <strain evidence="5 7">BS3652</strain>
    </source>
</reference>
<evidence type="ECO:0000313" key="6">
    <source>
        <dbReference type="Proteomes" id="UP000036395"/>
    </source>
</evidence>
<feature type="region of interest" description="Disordered" evidence="1">
    <location>
        <begin position="172"/>
        <end position="208"/>
    </location>
</feature>
<feature type="signal peptide" evidence="2">
    <location>
        <begin position="1"/>
        <end position="25"/>
    </location>
</feature>
<dbReference type="Gene3D" id="3.30.160.670">
    <property type="match status" value="1"/>
</dbReference>
<feature type="chain" id="PRO_5005276197" evidence="2">
    <location>
        <begin position="26"/>
        <end position="208"/>
    </location>
</feature>
<reference evidence="4 6" key="1">
    <citation type="submission" date="2015-02" db="EMBL/GenBank/DDBJ databases">
        <title>Pseudomonas helleri sp. nov. and Pseudomonas weihenstephanensis sp. nov., isolated from raw cows milk.</title>
        <authorList>
            <person name="von Neubeck M."/>
            <person name="Huptas C."/>
            <person name="Wenning M."/>
            <person name="Scherer S."/>
        </authorList>
    </citation>
    <scope>NUCLEOTIDE SEQUENCE [LARGE SCALE GENOMIC DNA]</scope>
    <source>
        <strain evidence="4 6">DSM 21104</strain>
    </source>
</reference>
<evidence type="ECO:0000313" key="7">
    <source>
        <dbReference type="Proteomes" id="UP000183155"/>
    </source>
</evidence>
<sequence>MYRRAALLVLSLGLGACQSTNPYTATSLPMPPAPAQAAHTLDLSAYPAPPRDYGRYQSWAWLNGRPPVGTAWADSAQIAEAVSNALDQRGLRPAQAGRPADLWVRADLHTEKRLRQVQDDYGYGGGYGGMYGDPYGRYGNQFGMYQRIPVVRTYEVEVMVVRLNLYDGKTGQPVWSSSAETSSRGSLSERSDALRESLNKAVQAYPPQ</sequence>
<dbReference type="PROSITE" id="PS51257">
    <property type="entry name" value="PROKAR_LIPOPROTEIN"/>
    <property type="match status" value="1"/>
</dbReference>
<evidence type="ECO:0000256" key="2">
    <source>
        <dbReference type="SAM" id="SignalP"/>
    </source>
</evidence>
<evidence type="ECO:0000256" key="1">
    <source>
        <dbReference type="SAM" id="MobiDB-lite"/>
    </source>
</evidence>
<accession>A0A0J6JI36</accession>
<feature type="domain" description="DUF4136" evidence="3">
    <location>
        <begin position="51"/>
        <end position="207"/>
    </location>
</feature>
<feature type="compositionally biased region" description="Basic and acidic residues" evidence="1">
    <location>
        <begin position="187"/>
        <end position="198"/>
    </location>
</feature>
<gene>
    <name evidence="5" type="ORF">SAMN04490203_4117</name>
    <name evidence="4" type="ORF">TU78_16585</name>
</gene>
<organism evidence="4 6">
    <name type="scientific">Pseudomonas taetrolens</name>
    <dbReference type="NCBI Taxonomy" id="47884"/>
    <lineage>
        <taxon>Bacteria</taxon>
        <taxon>Pseudomonadati</taxon>
        <taxon>Pseudomonadota</taxon>
        <taxon>Gammaproteobacteria</taxon>
        <taxon>Pseudomonadales</taxon>
        <taxon>Pseudomonadaceae</taxon>
        <taxon>Pseudomonas</taxon>
    </lineage>
</organism>
<keyword evidence="7" id="KW-1185">Reference proteome</keyword>
<dbReference type="EMBL" id="FNRS01000002">
    <property type="protein sequence ID" value="SED53603.1"/>
    <property type="molecule type" value="Genomic_DNA"/>
</dbReference>
<keyword evidence="2" id="KW-0732">Signal</keyword>
<dbReference type="InterPro" id="IPR025411">
    <property type="entry name" value="DUF4136"/>
</dbReference>
<dbReference type="PATRIC" id="fig|47884.3.peg.3797"/>
<feature type="compositionally biased region" description="Polar residues" evidence="1">
    <location>
        <begin position="173"/>
        <end position="186"/>
    </location>
</feature>
<dbReference type="OrthoDB" id="7030024at2"/>
<dbReference type="STRING" id="47884.SAMN04490203_4117"/>
<evidence type="ECO:0000313" key="5">
    <source>
        <dbReference type="EMBL" id="SED53603.1"/>
    </source>
</evidence>
<dbReference type="Proteomes" id="UP000036395">
    <property type="component" value="Unassembled WGS sequence"/>
</dbReference>
<proteinExistence type="predicted"/>
<dbReference type="Pfam" id="PF13590">
    <property type="entry name" value="DUF4136"/>
    <property type="match status" value="1"/>
</dbReference>
<dbReference type="AlphaFoldDB" id="A0A0J6JI36"/>
<dbReference type="EMBL" id="JYLA01000007">
    <property type="protein sequence ID" value="KMM83417.1"/>
    <property type="molecule type" value="Genomic_DNA"/>
</dbReference>
<name>A0A0J6JI36_PSETA</name>
<keyword evidence="4" id="KW-0449">Lipoprotein</keyword>
<dbReference type="RefSeq" id="WP_048382644.1">
    <property type="nucleotide sequence ID" value="NZ_FNRS01000002.1"/>
</dbReference>
<dbReference type="Proteomes" id="UP000183155">
    <property type="component" value="Unassembled WGS sequence"/>
</dbReference>